<feature type="transmembrane region" description="Helical" evidence="10">
    <location>
        <begin position="208"/>
        <end position="229"/>
    </location>
</feature>
<gene>
    <name evidence="14" type="ORF">OPS25_08655</name>
</gene>
<keyword evidence="7" id="KW-0675">Receptor</keyword>
<dbReference type="SUPFAM" id="SSF53850">
    <property type="entry name" value="Periplasmic binding protein-like II"/>
    <property type="match status" value="1"/>
</dbReference>
<evidence type="ECO:0000256" key="5">
    <source>
        <dbReference type="ARBA" id="ARBA00023065"/>
    </source>
</evidence>
<evidence type="ECO:0000313" key="15">
    <source>
        <dbReference type="Proteomes" id="UP001142810"/>
    </source>
</evidence>
<dbReference type="InterPro" id="IPR001638">
    <property type="entry name" value="Solute-binding_3/MltF_N"/>
</dbReference>
<proteinExistence type="predicted"/>
<comment type="caution">
    <text evidence="14">The sequence shown here is derived from an EMBL/GenBank/DDBJ whole genome shotgun (WGS) entry which is preliminary data.</text>
</comment>
<keyword evidence="3 10" id="KW-0812">Transmembrane</keyword>
<evidence type="ECO:0000259" key="13">
    <source>
        <dbReference type="SMART" id="SM00079"/>
    </source>
</evidence>
<dbReference type="Pfam" id="PF00497">
    <property type="entry name" value="SBP_bac_3"/>
    <property type="match status" value="1"/>
</dbReference>
<dbReference type="SMART" id="SM00079">
    <property type="entry name" value="PBPe"/>
    <property type="match status" value="1"/>
</dbReference>
<evidence type="ECO:0000256" key="7">
    <source>
        <dbReference type="ARBA" id="ARBA00023170"/>
    </source>
</evidence>
<dbReference type="Gene3D" id="3.40.190.10">
    <property type="entry name" value="Periplasmic binding protein-like II"/>
    <property type="match status" value="2"/>
</dbReference>
<evidence type="ECO:0000256" key="10">
    <source>
        <dbReference type="SAM" id="Phobius"/>
    </source>
</evidence>
<evidence type="ECO:0000256" key="9">
    <source>
        <dbReference type="ARBA" id="ARBA00023303"/>
    </source>
</evidence>
<evidence type="ECO:0000259" key="12">
    <source>
        <dbReference type="SMART" id="SM00062"/>
    </source>
</evidence>
<protein>
    <submittedName>
        <fullName evidence="14">Transporter substrate-binding domain-containing protein</fullName>
    </submittedName>
</protein>
<keyword evidence="15" id="KW-1185">Reference proteome</keyword>
<feature type="domain" description="Ionotropic glutamate receptor C-terminal" evidence="13">
    <location>
        <begin position="33"/>
        <end position="352"/>
    </location>
</feature>
<name>A0ABT3P716_9ALTE</name>
<dbReference type="SUPFAM" id="SSF81324">
    <property type="entry name" value="Voltage-gated potassium channels"/>
    <property type="match status" value="1"/>
</dbReference>
<dbReference type="PRINTS" id="PR00169">
    <property type="entry name" value="KCHANNEL"/>
</dbReference>
<dbReference type="EMBL" id="JAPFRD010000010">
    <property type="protein sequence ID" value="MCW8108565.1"/>
    <property type="molecule type" value="Genomic_DNA"/>
</dbReference>
<keyword evidence="4 10" id="KW-1133">Transmembrane helix</keyword>
<accession>A0ABT3P716</accession>
<dbReference type="Gene3D" id="1.20.5.110">
    <property type="match status" value="1"/>
</dbReference>
<feature type="chain" id="PRO_5046154039" evidence="11">
    <location>
        <begin position="25"/>
        <end position="362"/>
    </location>
</feature>
<dbReference type="InterPro" id="IPR015683">
    <property type="entry name" value="Ionotropic_Glu_rcpt"/>
</dbReference>
<keyword evidence="8" id="KW-0325">Glycoprotein</keyword>
<feature type="signal peptide" evidence="11">
    <location>
        <begin position="1"/>
        <end position="24"/>
    </location>
</feature>
<sequence>MHKPYLKILVLICLSFGLNLFVYAQSESSSAPTLSIGTKIAPPFVMKGDNDQLTGISIDLWEQINEQLNLEYEFKEADLSTLLKGVNEQTFDMSIAAVTVTAEREKEVDFSHPYFTTGLAIAVKEADGRLMAAISRFFSWEFFVALGGLCLLLFVVGTLLWVFERKHNVEQFGGGTSKGLGSSFWWAAVTMTTVGYGDKAPITLGGRVIGFIWMFAAIILISSFTAAIATSLTVSQLSESVTGLEDLPTAKVYTIENSASARFLDANNINYRKAENLDKALTALSEGKVDAVVYDKPILQYLVKNHFADDLYILPEIIERQDYAIALPENSPRREQINTALLRVIESDKWKSTINEYLGTKE</sequence>
<dbReference type="RefSeq" id="WP_265617293.1">
    <property type="nucleotide sequence ID" value="NZ_JAPFRD010000010.1"/>
</dbReference>
<keyword evidence="6 10" id="KW-0472">Membrane</keyword>
<keyword evidence="2" id="KW-0813">Transport</keyword>
<keyword evidence="9" id="KW-0407">Ion channel</keyword>
<evidence type="ECO:0000256" key="1">
    <source>
        <dbReference type="ARBA" id="ARBA00004141"/>
    </source>
</evidence>
<dbReference type="PANTHER" id="PTHR18966">
    <property type="entry name" value="IONOTROPIC GLUTAMATE RECEPTOR"/>
    <property type="match status" value="1"/>
</dbReference>
<dbReference type="Gene3D" id="1.10.287.70">
    <property type="match status" value="1"/>
</dbReference>
<dbReference type="Proteomes" id="UP001142810">
    <property type="component" value="Unassembled WGS sequence"/>
</dbReference>
<evidence type="ECO:0000256" key="6">
    <source>
        <dbReference type="ARBA" id="ARBA00023136"/>
    </source>
</evidence>
<dbReference type="SMART" id="SM00062">
    <property type="entry name" value="PBPb"/>
    <property type="match status" value="1"/>
</dbReference>
<keyword evidence="5" id="KW-0406">Ion transport</keyword>
<dbReference type="Pfam" id="PF00060">
    <property type="entry name" value="Lig_chan"/>
    <property type="match status" value="1"/>
</dbReference>
<evidence type="ECO:0000256" key="4">
    <source>
        <dbReference type="ARBA" id="ARBA00022989"/>
    </source>
</evidence>
<feature type="domain" description="Solute-binding protein family 3/N-terminal" evidence="12">
    <location>
        <begin position="33"/>
        <end position="361"/>
    </location>
</feature>
<evidence type="ECO:0000256" key="11">
    <source>
        <dbReference type="SAM" id="SignalP"/>
    </source>
</evidence>
<reference evidence="14" key="1">
    <citation type="submission" date="2022-11" db="EMBL/GenBank/DDBJ databases">
        <title>Alteromonas sp. nov., isolated from sea water of the Qingdao.</title>
        <authorList>
            <person name="Wang Q."/>
        </authorList>
    </citation>
    <scope>NUCLEOTIDE SEQUENCE</scope>
    <source>
        <strain evidence="14">ASW11-7</strain>
    </source>
</reference>
<dbReference type="InterPro" id="IPR001320">
    <property type="entry name" value="Iontro_rcpt_C"/>
</dbReference>
<feature type="transmembrane region" description="Helical" evidence="10">
    <location>
        <begin position="142"/>
        <end position="163"/>
    </location>
</feature>
<evidence type="ECO:0000313" key="14">
    <source>
        <dbReference type="EMBL" id="MCW8108565.1"/>
    </source>
</evidence>
<evidence type="ECO:0000256" key="3">
    <source>
        <dbReference type="ARBA" id="ARBA00022692"/>
    </source>
</evidence>
<comment type="subcellular location">
    <subcellularLocation>
        <location evidence="1">Membrane</location>
        <topology evidence="1">Multi-pass membrane protein</topology>
    </subcellularLocation>
</comment>
<evidence type="ECO:0000256" key="2">
    <source>
        <dbReference type="ARBA" id="ARBA00022448"/>
    </source>
</evidence>
<evidence type="ECO:0000256" key="8">
    <source>
        <dbReference type="ARBA" id="ARBA00023180"/>
    </source>
</evidence>
<organism evidence="14 15">
    <name type="scientific">Alteromonas aquimaris</name>
    <dbReference type="NCBI Taxonomy" id="2998417"/>
    <lineage>
        <taxon>Bacteria</taxon>
        <taxon>Pseudomonadati</taxon>
        <taxon>Pseudomonadota</taxon>
        <taxon>Gammaproteobacteria</taxon>
        <taxon>Alteromonadales</taxon>
        <taxon>Alteromonadaceae</taxon>
        <taxon>Alteromonas/Salinimonas group</taxon>
        <taxon>Alteromonas</taxon>
    </lineage>
</organism>
<keyword evidence="11" id="KW-0732">Signal</keyword>